<dbReference type="Proteomes" id="UP001059120">
    <property type="component" value="Chromosome 1"/>
</dbReference>
<evidence type="ECO:0000256" key="4">
    <source>
        <dbReference type="ARBA" id="ARBA00022801"/>
    </source>
</evidence>
<feature type="domain" description="Peptidase S1" evidence="8">
    <location>
        <begin position="29"/>
        <end position="269"/>
    </location>
</feature>
<dbReference type="EMBL" id="CP090614">
    <property type="protein sequence ID" value="UTT84924.1"/>
    <property type="molecule type" value="Genomic_DNA"/>
</dbReference>
<dbReference type="PROSITE" id="PS00134">
    <property type="entry name" value="TRYPSIN_HIS"/>
    <property type="match status" value="1"/>
</dbReference>
<evidence type="ECO:0000313" key="9">
    <source>
        <dbReference type="EMBL" id="UTT84924.1"/>
    </source>
</evidence>
<keyword evidence="7" id="KW-0732">Signal</keyword>
<sequence>MKQTKLLSAVIGLACLSSTSAFADVSSRIINGEQAATDSWPFMTALVFKDIDAYNGQFCGASYIGKRYVLTASHCVDAMSGKDFDVVIGTSNLASSEAESHRYSVKNIYMHADYNRIRLNNDIAILELTEEPQEKQVSLVDRFTRGNLQNGQTLTVMGWGDQDASDRYASNSNLFQVNVPLVDQAICQAAGDNNSNYGFIGDDAFCAGFPAGGKDSCQGDSGGPIILETNGSYEQLGIVSWGDGCAQANAYGVYTNISHFESWIADKTKGFSYRENEYLGMRTPGELTHTFEFANYSDQVITVSNVTPLKGAVIVNNRCNNIAVGETCQIQVTKEINLIGKDPFGVQINTDLAGSEVVTSNVNVIGARELNQNAASLINIPNSEILSTEAWRVEGSEIVSPSLSHAQIARISIQGIPRGTVSLDLNVSTEQNYDYMLIFVNGQLEYSKSGTGSDTAQVRLVRETGNSIMIAYAKDENGIGGQDKIKFSNLKYTNEVVISKSSGTQVAKSGGSGGSFSWHWLLMLVGVGLLRKRH</sequence>
<protein>
    <submittedName>
        <fullName evidence="9">Serine protease</fullName>
    </submittedName>
</protein>
<dbReference type="InterPro" id="IPR018114">
    <property type="entry name" value="TRYPSIN_HIS"/>
</dbReference>
<dbReference type="InterPro" id="IPR043504">
    <property type="entry name" value="Peptidase_S1_PA_chymotrypsin"/>
</dbReference>
<evidence type="ECO:0000313" key="10">
    <source>
        <dbReference type="Proteomes" id="UP001059120"/>
    </source>
</evidence>
<feature type="chain" id="PRO_5045306914" evidence="7">
    <location>
        <begin position="24"/>
        <end position="534"/>
    </location>
</feature>
<feature type="signal peptide" evidence="7">
    <location>
        <begin position="1"/>
        <end position="23"/>
    </location>
</feature>
<dbReference type="InterPro" id="IPR001314">
    <property type="entry name" value="Peptidase_S1A"/>
</dbReference>
<dbReference type="CDD" id="cd00190">
    <property type="entry name" value="Tryp_SPc"/>
    <property type="match status" value="1"/>
</dbReference>
<dbReference type="GO" id="GO:0008233">
    <property type="term" value="F:peptidase activity"/>
    <property type="evidence" value="ECO:0007669"/>
    <property type="project" value="UniProtKB-KW"/>
</dbReference>
<name>A0ABY5G434_VIBPE</name>
<keyword evidence="10" id="KW-1185">Reference proteome</keyword>
<evidence type="ECO:0000256" key="3">
    <source>
        <dbReference type="ARBA" id="ARBA00022670"/>
    </source>
</evidence>
<dbReference type="SMART" id="SM00020">
    <property type="entry name" value="Tryp_SPc"/>
    <property type="match status" value="1"/>
</dbReference>
<dbReference type="PROSITE" id="PS50240">
    <property type="entry name" value="TRYPSIN_DOM"/>
    <property type="match status" value="1"/>
</dbReference>
<keyword evidence="3 6" id="KW-0645">Protease</keyword>
<evidence type="ECO:0000256" key="6">
    <source>
        <dbReference type="RuleBase" id="RU363034"/>
    </source>
</evidence>
<dbReference type="SUPFAM" id="SSF50494">
    <property type="entry name" value="Trypsin-like serine proteases"/>
    <property type="match status" value="1"/>
</dbReference>
<evidence type="ECO:0000259" key="8">
    <source>
        <dbReference type="PROSITE" id="PS50240"/>
    </source>
</evidence>
<keyword evidence="4 6" id="KW-0378">Hydrolase</keyword>
<dbReference type="InterPro" id="IPR013783">
    <property type="entry name" value="Ig-like_fold"/>
</dbReference>
<evidence type="ECO:0000256" key="1">
    <source>
        <dbReference type="ARBA" id="ARBA00004613"/>
    </source>
</evidence>
<dbReference type="PROSITE" id="PS00135">
    <property type="entry name" value="TRYPSIN_SER"/>
    <property type="match status" value="1"/>
</dbReference>
<dbReference type="Gene3D" id="2.40.10.10">
    <property type="entry name" value="Trypsin-like serine proteases"/>
    <property type="match status" value="1"/>
</dbReference>
<evidence type="ECO:0000256" key="5">
    <source>
        <dbReference type="ARBA" id="ARBA00023157"/>
    </source>
</evidence>
<proteinExistence type="predicted"/>
<dbReference type="PANTHER" id="PTHR24264:SF65">
    <property type="entry name" value="SRCR DOMAIN-CONTAINING PROTEIN"/>
    <property type="match status" value="1"/>
</dbReference>
<keyword evidence="6" id="KW-0720">Serine protease</keyword>
<keyword evidence="2" id="KW-0964">Secreted</keyword>
<dbReference type="GO" id="GO:0006508">
    <property type="term" value="P:proteolysis"/>
    <property type="evidence" value="ECO:0007669"/>
    <property type="project" value="UniProtKB-KW"/>
</dbReference>
<dbReference type="InterPro" id="IPR050127">
    <property type="entry name" value="Serine_Proteases_S1"/>
</dbReference>
<reference evidence="9" key="1">
    <citation type="submission" date="2022-01" db="EMBL/GenBank/DDBJ databases">
        <title>Alginate degradation mechanism of Vibrio pelagius WXL662.</title>
        <authorList>
            <person name="He X."/>
        </authorList>
    </citation>
    <scope>NUCLEOTIDE SEQUENCE</scope>
    <source>
        <strain evidence="9">WXL662</strain>
    </source>
</reference>
<dbReference type="Gene3D" id="2.60.40.10">
    <property type="entry name" value="Immunoglobulins"/>
    <property type="match status" value="1"/>
</dbReference>
<dbReference type="InterPro" id="IPR009003">
    <property type="entry name" value="Peptidase_S1_PA"/>
</dbReference>
<accession>A0ABY5G434</accession>
<dbReference type="PRINTS" id="PR00722">
    <property type="entry name" value="CHYMOTRYPSIN"/>
</dbReference>
<dbReference type="InterPro" id="IPR033116">
    <property type="entry name" value="TRYPSIN_SER"/>
</dbReference>
<gene>
    <name evidence="9" type="ORF">LZI70_01060</name>
</gene>
<dbReference type="NCBIfam" id="TIGR03501">
    <property type="entry name" value="GlyGly_CTERM"/>
    <property type="match status" value="1"/>
</dbReference>
<comment type="subcellular location">
    <subcellularLocation>
        <location evidence="1">Secreted</location>
    </subcellularLocation>
</comment>
<evidence type="ECO:0000256" key="2">
    <source>
        <dbReference type="ARBA" id="ARBA00022525"/>
    </source>
</evidence>
<dbReference type="PANTHER" id="PTHR24264">
    <property type="entry name" value="TRYPSIN-RELATED"/>
    <property type="match status" value="1"/>
</dbReference>
<dbReference type="InterPro" id="IPR001254">
    <property type="entry name" value="Trypsin_dom"/>
</dbReference>
<keyword evidence="5" id="KW-1015">Disulfide bond</keyword>
<dbReference type="InterPro" id="IPR020008">
    <property type="entry name" value="GlyGly_CTERM"/>
</dbReference>
<dbReference type="RefSeq" id="WP_255230872.1">
    <property type="nucleotide sequence ID" value="NZ_CP090614.1"/>
</dbReference>
<evidence type="ECO:0000256" key="7">
    <source>
        <dbReference type="SAM" id="SignalP"/>
    </source>
</evidence>
<organism evidence="9 10">
    <name type="scientific">Vibrio pelagius</name>
    <dbReference type="NCBI Taxonomy" id="28169"/>
    <lineage>
        <taxon>Bacteria</taxon>
        <taxon>Pseudomonadati</taxon>
        <taxon>Pseudomonadota</taxon>
        <taxon>Gammaproteobacteria</taxon>
        <taxon>Vibrionales</taxon>
        <taxon>Vibrionaceae</taxon>
        <taxon>Vibrio</taxon>
    </lineage>
</organism>
<dbReference type="Pfam" id="PF00089">
    <property type="entry name" value="Trypsin"/>
    <property type="match status" value="1"/>
</dbReference>